<keyword evidence="1" id="KW-0472">Membrane</keyword>
<accession>D5IEX8</accession>
<dbReference type="KEGG" id="vg:9086722"/>
<evidence type="ECO:0000313" key="2">
    <source>
        <dbReference type="EMBL" id="ADF27752.1"/>
    </source>
</evidence>
<gene>
    <name evidence="2" type="ORF">STIV2_A103</name>
</gene>
<dbReference type="EMBL" id="GU080336">
    <property type="protein sequence ID" value="ADF27752.1"/>
    <property type="molecule type" value="Genomic_DNA"/>
</dbReference>
<organism evidence="2 3">
    <name type="scientific">Sulfolobus turreted icosahedral virus 2</name>
    <dbReference type="NCBI Taxonomy" id="754004"/>
    <lineage>
        <taxon>Viruses</taxon>
        <taxon>Varidnaviria</taxon>
        <taxon>Abadenavirae</taxon>
        <taxon>Produgelaviricota</taxon>
        <taxon>Belvinaviricetes</taxon>
        <taxon>Belfryvirales</taxon>
        <taxon>Turriviridae</taxon>
        <taxon>Alphaturrivirus</taxon>
        <taxon>Alphaturrivirus hveragerdiense</taxon>
    </lineage>
</organism>
<feature type="transmembrane region" description="Helical" evidence="1">
    <location>
        <begin position="78"/>
        <end position="99"/>
    </location>
</feature>
<dbReference type="Proteomes" id="UP000008240">
    <property type="component" value="Segment"/>
</dbReference>
<dbReference type="GeneID" id="9086722"/>
<sequence length="103" mass="11085">MSANPNEDKKDTLDNIYEKEVKQLELEYLRSVVEEHKERRKPSFFRRLGFGALGALGGGLFGIALAVIATSLNPNNAPAYVTALPEMFAIGGGTVGFALGDKA</sequence>
<evidence type="ECO:0000313" key="3">
    <source>
        <dbReference type="Proteomes" id="UP000008240"/>
    </source>
</evidence>
<evidence type="ECO:0000256" key="1">
    <source>
        <dbReference type="SAM" id="Phobius"/>
    </source>
</evidence>
<name>D5IEX8_9VIRU</name>
<keyword evidence="1" id="KW-0812">Transmembrane</keyword>
<proteinExistence type="predicted"/>
<dbReference type="RefSeq" id="YP_003591085.1">
    <property type="nucleotide sequence ID" value="NC_014099.1"/>
</dbReference>
<protein>
    <submittedName>
        <fullName evidence="2">Uncharacterized protein</fullName>
    </submittedName>
</protein>
<keyword evidence="3" id="KW-1185">Reference proteome</keyword>
<keyword evidence="1" id="KW-1133">Transmembrane helix</keyword>
<feature type="transmembrane region" description="Helical" evidence="1">
    <location>
        <begin position="48"/>
        <end position="72"/>
    </location>
</feature>
<reference evidence="2 3" key="1">
    <citation type="journal article" date="2010" name="J. Virol.">
        <title>Familial relationships in hyperthermo- and acidophilic archaeal viruses.</title>
        <authorList>
            <person name="Happonen L.J."/>
            <person name="Redder P."/>
            <person name="Peng X."/>
            <person name="Reigstad L.J."/>
            <person name="Prangishvili D."/>
            <person name="Butcher S.J."/>
        </authorList>
    </citation>
    <scope>NUCLEOTIDE SEQUENCE [LARGE SCALE GENOMIC DNA]</scope>
</reference>